<name>A0AAV1B0P3_VICFA</name>
<sequence length="162" mass="17625">MLARRMAQLGLSLPRSYDDAGATIPSHTFSSSSASYHPDSQLALPATLGQLARSRLAFGSPDDASETSTFQLRLRVSPDHTNSDSRHHTQSKINFPSVAVSVYQKQEVGIAPISTPFPGKRNRCSSAAATSSDKLLQVFIFRCNSNTIRGKQISTLQPRFTT</sequence>
<evidence type="ECO:0000313" key="2">
    <source>
        <dbReference type="Proteomes" id="UP001157006"/>
    </source>
</evidence>
<gene>
    <name evidence="1" type="ORF">VFH_VI015600</name>
</gene>
<dbReference type="EMBL" id="OX451741">
    <property type="protein sequence ID" value="CAI8616150.1"/>
    <property type="molecule type" value="Genomic_DNA"/>
</dbReference>
<proteinExistence type="predicted"/>
<evidence type="ECO:0000313" key="1">
    <source>
        <dbReference type="EMBL" id="CAI8616150.1"/>
    </source>
</evidence>
<dbReference type="AlphaFoldDB" id="A0AAV1B0P3"/>
<organism evidence="1 2">
    <name type="scientific">Vicia faba</name>
    <name type="common">Broad bean</name>
    <name type="synonym">Faba vulgaris</name>
    <dbReference type="NCBI Taxonomy" id="3906"/>
    <lineage>
        <taxon>Eukaryota</taxon>
        <taxon>Viridiplantae</taxon>
        <taxon>Streptophyta</taxon>
        <taxon>Embryophyta</taxon>
        <taxon>Tracheophyta</taxon>
        <taxon>Spermatophyta</taxon>
        <taxon>Magnoliopsida</taxon>
        <taxon>eudicotyledons</taxon>
        <taxon>Gunneridae</taxon>
        <taxon>Pentapetalae</taxon>
        <taxon>rosids</taxon>
        <taxon>fabids</taxon>
        <taxon>Fabales</taxon>
        <taxon>Fabaceae</taxon>
        <taxon>Papilionoideae</taxon>
        <taxon>50 kb inversion clade</taxon>
        <taxon>NPAAA clade</taxon>
        <taxon>Hologalegina</taxon>
        <taxon>IRL clade</taxon>
        <taxon>Fabeae</taxon>
        <taxon>Vicia</taxon>
    </lineage>
</organism>
<keyword evidence="2" id="KW-1185">Reference proteome</keyword>
<protein>
    <submittedName>
        <fullName evidence="1">Uncharacterized protein</fullName>
    </submittedName>
</protein>
<dbReference type="Proteomes" id="UP001157006">
    <property type="component" value="Chromosome 6"/>
</dbReference>
<reference evidence="1 2" key="1">
    <citation type="submission" date="2023-01" db="EMBL/GenBank/DDBJ databases">
        <authorList>
            <person name="Kreplak J."/>
        </authorList>
    </citation>
    <scope>NUCLEOTIDE SEQUENCE [LARGE SCALE GENOMIC DNA]</scope>
</reference>
<accession>A0AAV1B0P3</accession>